<dbReference type="Proteomes" id="UP000266313">
    <property type="component" value="Chromosome"/>
</dbReference>
<evidence type="ECO:0000313" key="3">
    <source>
        <dbReference type="Proteomes" id="UP000266313"/>
    </source>
</evidence>
<evidence type="ECO:0000259" key="1">
    <source>
        <dbReference type="Pfam" id="PF04892"/>
    </source>
</evidence>
<dbReference type="Pfam" id="PF04892">
    <property type="entry name" value="VanZ"/>
    <property type="match status" value="1"/>
</dbReference>
<sequence length="153" mass="16954">MRIETGFRKTIGHLAPGFAKSGSARPPLRLARIWQGIGWLMVATVVWLSLTPDRFEPPTPLLTWDKAQHALAYGSLMYWFGQAFQPHWRWPAFFLCLGIGLEFLQGVSGHRTFDAADILANSIGVGLGLALVRTPLGRLLSAVDARIGAIRFR</sequence>
<keyword evidence="3" id="KW-1185">Reference proteome</keyword>
<dbReference type="PANTHER" id="PTHR28008">
    <property type="entry name" value="DOMAIN PROTEIN, PUTATIVE (AFU_ORTHOLOGUE AFUA_3G10980)-RELATED"/>
    <property type="match status" value="1"/>
</dbReference>
<dbReference type="KEGG" id="mmai:sS8_4473"/>
<dbReference type="AlphaFoldDB" id="A0A250KXK8"/>
<name>A0A250KXK8_9GAMM</name>
<feature type="domain" description="VanZ-like" evidence="1">
    <location>
        <begin position="64"/>
        <end position="133"/>
    </location>
</feature>
<protein>
    <recommendedName>
        <fullName evidence="1">VanZ-like domain-containing protein</fullName>
    </recommendedName>
</protein>
<reference evidence="2 3" key="1">
    <citation type="submission" date="2016-12" db="EMBL/GenBank/DDBJ databases">
        <title>Genome sequencing of Methylocaldum marinum.</title>
        <authorList>
            <person name="Takeuchi M."/>
            <person name="Kamagata Y."/>
            <person name="Hiraoka S."/>
            <person name="Oshima K."/>
            <person name="Hattori M."/>
            <person name="Iwasaki W."/>
        </authorList>
    </citation>
    <scope>NUCLEOTIDE SEQUENCE [LARGE SCALE GENOMIC DNA]</scope>
    <source>
        <strain evidence="2 3">S8</strain>
    </source>
</reference>
<dbReference type="EMBL" id="AP017928">
    <property type="protein sequence ID" value="BBA36403.1"/>
    <property type="molecule type" value="Genomic_DNA"/>
</dbReference>
<proteinExistence type="predicted"/>
<accession>A0A250KXK8</accession>
<dbReference type="RefSeq" id="WP_119631578.1">
    <property type="nucleotide sequence ID" value="NZ_AP017928.1"/>
</dbReference>
<organism evidence="2 3">
    <name type="scientific">Methylocaldum marinum</name>
    <dbReference type="NCBI Taxonomy" id="1432792"/>
    <lineage>
        <taxon>Bacteria</taxon>
        <taxon>Pseudomonadati</taxon>
        <taxon>Pseudomonadota</taxon>
        <taxon>Gammaproteobacteria</taxon>
        <taxon>Methylococcales</taxon>
        <taxon>Methylococcaceae</taxon>
        <taxon>Methylocaldum</taxon>
    </lineage>
</organism>
<dbReference type="InterPro" id="IPR006976">
    <property type="entry name" value="VanZ-like"/>
</dbReference>
<dbReference type="OrthoDB" id="5568182at2"/>
<evidence type="ECO:0000313" key="2">
    <source>
        <dbReference type="EMBL" id="BBA36403.1"/>
    </source>
</evidence>
<dbReference type="PANTHER" id="PTHR28008:SF1">
    <property type="entry name" value="DOMAIN PROTEIN, PUTATIVE (AFU_ORTHOLOGUE AFUA_3G10980)-RELATED"/>
    <property type="match status" value="1"/>
</dbReference>
<gene>
    <name evidence="2" type="ORF">sS8_4473</name>
</gene>